<comment type="caution">
    <text evidence="1">The sequence shown here is derived from an EMBL/GenBank/DDBJ whole genome shotgun (WGS) entry which is preliminary data.</text>
</comment>
<accession>A0A3R6Z0J7</accession>
<name>A0A3R6Z0J7_9STRA</name>
<evidence type="ECO:0000313" key="1">
    <source>
        <dbReference type="EMBL" id="RHY31061.1"/>
    </source>
</evidence>
<protein>
    <recommendedName>
        <fullName evidence="3">Transposase MuDR plant domain-containing protein</fullName>
    </recommendedName>
</protein>
<organism evidence="1 2">
    <name type="scientific">Aphanomyces invadans</name>
    <dbReference type="NCBI Taxonomy" id="157072"/>
    <lineage>
        <taxon>Eukaryota</taxon>
        <taxon>Sar</taxon>
        <taxon>Stramenopiles</taxon>
        <taxon>Oomycota</taxon>
        <taxon>Saprolegniomycetes</taxon>
        <taxon>Saprolegniales</taxon>
        <taxon>Verrucalvaceae</taxon>
        <taxon>Aphanomyces</taxon>
    </lineage>
</organism>
<dbReference type="EMBL" id="QUSY01000248">
    <property type="protein sequence ID" value="RHY31061.1"/>
    <property type="molecule type" value="Genomic_DNA"/>
</dbReference>
<evidence type="ECO:0008006" key="3">
    <source>
        <dbReference type="Google" id="ProtNLM"/>
    </source>
</evidence>
<evidence type="ECO:0000313" key="2">
    <source>
        <dbReference type="Proteomes" id="UP000285060"/>
    </source>
</evidence>
<sequence>MFSATASATRPDDALVASIEVEVGKDGFKPKARESREMGIDIVNSESPVVHAHVDTVVAVVPNESIDTTTSPDIIPMPATAMTADETSSHDLPAQLHANAVEAEGGVVHDVVDDNVDDDNDILEPSEAYLAQCYALGILSRGKFNDLDNFELLKDKVRQLALRSGFRVRVQRPSSGHRRVWICKSKPRCPFAIVGNKNRRGVSLVTKLAHNHTLHFSADNAPALSLCEASTQEVLDTRQITNVIYMSRIKHMLLDDPERYFVPGMSVPFTSSSATESSTTATGATVWKTLAEAIWDGFMIVVNDPVTVQSVGVAAVKKMVTTFKKPLHKDTLRSIILMSCPNPEALPSSTSNRPNPIKFLDAFHRHEQFGFFE</sequence>
<dbReference type="VEuPathDB" id="FungiDB:H310_06719"/>
<dbReference type="AlphaFoldDB" id="A0A3R6Z0J7"/>
<reference evidence="1 2" key="1">
    <citation type="submission" date="2018-08" db="EMBL/GenBank/DDBJ databases">
        <title>Aphanomyces genome sequencing and annotation.</title>
        <authorList>
            <person name="Minardi D."/>
            <person name="Oidtmann B."/>
            <person name="Van Der Giezen M."/>
            <person name="Studholme D.J."/>
        </authorList>
    </citation>
    <scope>NUCLEOTIDE SEQUENCE [LARGE SCALE GENOMIC DNA]</scope>
    <source>
        <strain evidence="1 2">NJM0002</strain>
    </source>
</reference>
<gene>
    <name evidence="1" type="ORF">DYB32_003807</name>
</gene>
<keyword evidence="2" id="KW-1185">Reference proteome</keyword>
<proteinExistence type="predicted"/>
<dbReference type="Proteomes" id="UP000285060">
    <property type="component" value="Unassembled WGS sequence"/>
</dbReference>